<dbReference type="AlphaFoldDB" id="A0A068RSD3"/>
<evidence type="ECO:0000256" key="1">
    <source>
        <dbReference type="SAM" id="SignalP"/>
    </source>
</evidence>
<feature type="chain" id="PRO_5001652662" description="Secreted protein" evidence="1">
    <location>
        <begin position="19"/>
        <end position="147"/>
    </location>
</feature>
<dbReference type="EMBL" id="CBTN010000015">
    <property type="protein sequence ID" value="CDH52929.1"/>
    <property type="molecule type" value="Genomic_DNA"/>
</dbReference>
<keyword evidence="1" id="KW-0732">Signal</keyword>
<name>A0A068RSD3_9FUNG</name>
<proteinExistence type="predicted"/>
<evidence type="ECO:0000313" key="3">
    <source>
        <dbReference type="Proteomes" id="UP000027586"/>
    </source>
</evidence>
<protein>
    <recommendedName>
        <fullName evidence="4">Secreted protein</fullName>
    </recommendedName>
</protein>
<organism evidence="2 3">
    <name type="scientific">Lichtheimia corymbifera JMRC:FSU:9682</name>
    <dbReference type="NCBI Taxonomy" id="1263082"/>
    <lineage>
        <taxon>Eukaryota</taxon>
        <taxon>Fungi</taxon>
        <taxon>Fungi incertae sedis</taxon>
        <taxon>Mucoromycota</taxon>
        <taxon>Mucoromycotina</taxon>
        <taxon>Mucoromycetes</taxon>
        <taxon>Mucorales</taxon>
        <taxon>Lichtheimiaceae</taxon>
        <taxon>Lichtheimia</taxon>
    </lineage>
</organism>
<comment type="caution">
    <text evidence="2">The sequence shown here is derived from an EMBL/GenBank/DDBJ whole genome shotgun (WGS) entry which is preliminary data.</text>
</comment>
<dbReference type="VEuPathDB" id="FungiDB:LCOR_04355.1"/>
<keyword evidence="3" id="KW-1185">Reference proteome</keyword>
<dbReference type="PROSITE" id="PS51257">
    <property type="entry name" value="PROKAR_LIPOPROTEIN"/>
    <property type="match status" value="1"/>
</dbReference>
<evidence type="ECO:0008006" key="4">
    <source>
        <dbReference type="Google" id="ProtNLM"/>
    </source>
</evidence>
<accession>A0A068RSD3</accession>
<feature type="signal peptide" evidence="1">
    <location>
        <begin position="1"/>
        <end position="18"/>
    </location>
</feature>
<reference evidence="2" key="1">
    <citation type="submission" date="2013-08" db="EMBL/GenBank/DDBJ databases">
        <title>Gene expansion shapes genome architecture in the human pathogen Lichtheimia corymbifera: an evolutionary genomics analysis in the ancient terrestrial Mucorales (Mucoromycotina).</title>
        <authorList>
            <person name="Schwartze V.U."/>
            <person name="Winter S."/>
            <person name="Shelest E."/>
            <person name="Marcet-Houben M."/>
            <person name="Horn F."/>
            <person name="Wehner S."/>
            <person name="Hoffmann K."/>
            <person name="Riege K."/>
            <person name="Sammeth M."/>
            <person name="Nowrousian M."/>
            <person name="Valiante V."/>
            <person name="Linde J."/>
            <person name="Jacobsen I.D."/>
            <person name="Marz M."/>
            <person name="Brakhage A.A."/>
            <person name="Gabaldon T."/>
            <person name="Bocker S."/>
            <person name="Voigt K."/>
        </authorList>
    </citation>
    <scope>NUCLEOTIDE SEQUENCE [LARGE SCALE GENOMIC DNA]</scope>
    <source>
        <strain evidence="2">FSU 9682</strain>
    </source>
</reference>
<sequence length="147" mass="16294">MKTFAIAVSLAFLGACHSMHGIGQVSDALQDGLLCSSVRGLGVCPPKSLPCAYETIKSKNKGYIFTIKHPCATRKNQSNTCSLVYETEENCLKKGCTWLHIASRQNDYQQGYCREEFTCWDIVEESVCSKHSKSCKWDKGNGNCLNV</sequence>
<gene>
    <name evidence="2" type="ORF">LCOR_04355.1</name>
</gene>
<dbReference type="Proteomes" id="UP000027586">
    <property type="component" value="Unassembled WGS sequence"/>
</dbReference>
<evidence type="ECO:0000313" key="2">
    <source>
        <dbReference type="EMBL" id="CDH52929.1"/>
    </source>
</evidence>